<dbReference type="EC" id="5.6.2.4" evidence="12"/>
<dbReference type="InterPro" id="IPR014016">
    <property type="entry name" value="UvrD-like_ATP-bd"/>
</dbReference>
<dbReference type="InterPro" id="IPR000212">
    <property type="entry name" value="DNA_helicase_UvrD/REP"/>
</dbReference>
<evidence type="ECO:0000256" key="15">
    <source>
        <dbReference type="SAM" id="MobiDB-lite"/>
    </source>
</evidence>
<keyword evidence="7 14" id="KW-0067">ATP-binding</keyword>
<evidence type="ECO:0000256" key="2">
    <source>
        <dbReference type="ARBA" id="ARBA00022741"/>
    </source>
</evidence>
<dbReference type="InterPro" id="IPR014017">
    <property type="entry name" value="DNA_helicase_UvrD-like_C"/>
</dbReference>
<dbReference type="InterPro" id="IPR038726">
    <property type="entry name" value="PDDEXK_AddAB-type"/>
</dbReference>
<proteinExistence type="predicted"/>
<dbReference type="Pfam" id="PF13361">
    <property type="entry name" value="UvrD_C"/>
    <property type="match status" value="1"/>
</dbReference>
<evidence type="ECO:0000259" key="17">
    <source>
        <dbReference type="PROSITE" id="PS51217"/>
    </source>
</evidence>
<dbReference type="GO" id="GO:0003677">
    <property type="term" value="F:DNA binding"/>
    <property type="evidence" value="ECO:0007669"/>
    <property type="project" value="UniProtKB-KW"/>
</dbReference>
<evidence type="ECO:0000256" key="10">
    <source>
        <dbReference type="ARBA" id="ARBA00023235"/>
    </source>
</evidence>
<comment type="catalytic activity">
    <reaction evidence="13">
        <text>ATP + H2O = ADP + phosphate + H(+)</text>
        <dbReference type="Rhea" id="RHEA:13065"/>
        <dbReference type="ChEBI" id="CHEBI:15377"/>
        <dbReference type="ChEBI" id="CHEBI:15378"/>
        <dbReference type="ChEBI" id="CHEBI:30616"/>
        <dbReference type="ChEBI" id="CHEBI:43474"/>
        <dbReference type="ChEBI" id="CHEBI:456216"/>
        <dbReference type="EC" id="5.6.2.4"/>
    </reaction>
</comment>
<dbReference type="InterPro" id="IPR011335">
    <property type="entry name" value="Restrct_endonuc-II-like"/>
</dbReference>
<keyword evidence="5 14" id="KW-0347">Helicase</keyword>
<accession>A0A9D2MC90</accession>
<evidence type="ECO:0000256" key="14">
    <source>
        <dbReference type="PROSITE-ProRule" id="PRU00560"/>
    </source>
</evidence>
<keyword evidence="10" id="KW-0413">Isomerase</keyword>
<dbReference type="InterPro" id="IPR014152">
    <property type="entry name" value="AddA"/>
</dbReference>
<reference evidence="18" key="2">
    <citation type="submission" date="2021-04" db="EMBL/GenBank/DDBJ databases">
        <authorList>
            <person name="Gilroy R."/>
        </authorList>
    </citation>
    <scope>NUCLEOTIDE SEQUENCE</scope>
    <source>
        <strain evidence="18">CHK189-11263</strain>
    </source>
</reference>
<keyword evidence="4 14" id="KW-0378">Hydrolase</keyword>
<dbReference type="PROSITE" id="PS51217">
    <property type="entry name" value="UVRD_HELICASE_CTER"/>
    <property type="match status" value="1"/>
</dbReference>
<evidence type="ECO:0000256" key="6">
    <source>
        <dbReference type="ARBA" id="ARBA00022839"/>
    </source>
</evidence>
<dbReference type="Proteomes" id="UP000824208">
    <property type="component" value="Unassembled WGS sequence"/>
</dbReference>
<dbReference type="InterPro" id="IPR027417">
    <property type="entry name" value="P-loop_NTPase"/>
</dbReference>
<dbReference type="SUPFAM" id="SSF52540">
    <property type="entry name" value="P-loop containing nucleoside triphosphate hydrolases"/>
    <property type="match status" value="1"/>
</dbReference>
<evidence type="ECO:0000313" key="19">
    <source>
        <dbReference type="Proteomes" id="UP000824208"/>
    </source>
</evidence>
<dbReference type="EMBL" id="DWYC01000072">
    <property type="protein sequence ID" value="HJB57515.1"/>
    <property type="molecule type" value="Genomic_DNA"/>
</dbReference>
<evidence type="ECO:0000256" key="5">
    <source>
        <dbReference type="ARBA" id="ARBA00022806"/>
    </source>
</evidence>
<sequence>MTFEPTREQQAVIDNRGGGLLVSAAAGSGKTRVLVERLLNRVEHEGIDVDRFLVITYTRAAAAELRGRIVEEIARRLAEHPEDGRLRRQSTLVYKAQISTVHAFCAQLLREEGHRLDLNPDFRLLDESEAKLIMLDTLTDVLERRYEALEPGDDFTQLVDTMSAGRDDGKLIDIVLDIRGRVQSHPDPAAWLDEQEHIFALEGIQEAGATPWGALLLRDAIRQADYWAGQMAAALELCDCDDAFNANYAPSLSATLEGLRRFAAGARLGWDAARTQLPIPFPTPGRKRVAALPPEAEQVKDLRSRCKKRMEKLEEGFEDSSADLLSDLRAVYPAVRGLFRLVRDFEAAYTAEKQRRGVLDFSDLEHLAVRLLVGETGPTELAGQLSGRYEEIMVDEYQDTNAVQNAIFTALSRQGKNLFLVGDVKQSIYRFRLADPTIFLEKYRTFRPHTQARDGEERRIILSKNFRSRPQVLEAANYLFRGLMSEEFGEMDYTDAEALNPGRKEGMGDWRYAVELDALDLSDGDGGESGEDRPREEQAGRPARDLMEARFAAARIRELLDEGFPIPDGEERTRPAEERDIVILLRSPGTVLHHYARALGERGIRWEADGGGDFFAATEIHVALSLLQVVDNPRQDVPLISVLRSPVYGFTADQLAFIRAGREKGDYFDALQAAARAGDGPCRAFLEELEGLRFGAGDLSCYQLLWKLYDGANLMGLFGGMSDGAERQANLLLLAELARRFEGAGHRGLFGFLSYLTGLQERGERIAVPGAGRGGAGVRILSIHRSKGLEFPIVLLCGLSRQLNREDMREPILFHPKLGVGPKRLDLARGVEYPTLARRAVSRQLEYEMMAEELRLLYVAVTRAREKLILSVALTGGGKDVAKLLPDGGCPAAPQALAACASPGQWILLPVLARPEAAPLRDAAGGYSVPPSRVPLGPAWDIRWVKGEALRSPPRLRGTPRPEAEAAAPDGEVLARLLWRYPHQPDVDLPSKLTATQLKGRPVDEEVAGDAGSGEQGLPAPQRPLRRPRFVQEEQGLTPAQRGTALHLAMQYLDFARTGSAEEISGEITRLVERAFLTPEQGAAVKPESIAAFFASPLGRELRQARNLRREFKFSLLVPARRYWSTAGEGEQVLLQGVVDCCFETPEGLTVVDFKTDRVGEADLMERAEAYRPQIEAYSRALEQIFQTPVTRRVLWFFRPGQAVEL</sequence>
<dbReference type="AlphaFoldDB" id="A0A9D2MC90"/>
<feature type="domain" description="UvrD-like helicase ATP-binding" evidence="16">
    <location>
        <begin position="3"/>
        <end position="469"/>
    </location>
</feature>
<dbReference type="Gene3D" id="3.40.50.300">
    <property type="entry name" value="P-loop containing nucleotide triphosphate hydrolases"/>
    <property type="match status" value="4"/>
</dbReference>
<keyword evidence="2 14" id="KW-0547">Nucleotide-binding</keyword>
<evidence type="ECO:0000313" key="18">
    <source>
        <dbReference type="EMBL" id="HJB57515.1"/>
    </source>
</evidence>
<keyword evidence="9" id="KW-0234">DNA repair</keyword>
<dbReference type="InterPro" id="IPR011604">
    <property type="entry name" value="PDDEXK-like_dom_sf"/>
</dbReference>
<dbReference type="GO" id="GO:0043138">
    <property type="term" value="F:3'-5' DNA helicase activity"/>
    <property type="evidence" value="ECO:0007669"/>
    <property type="project" value="UniProtKB-EC"/>
</dbReference>
<evidence type="ECO:0000259" key="16">
    <source>
        <dbReference type="PROSITE" id="PS51198"/>
    </source>
</evidence>
<dbReference type="Gene3D" id="3.90.320.10">
    <property type="match status" value="1"/>
</dbReference>
<dbReference type="Gene3D" id="1.10.486.10">
    <property type="entry name" value="PCRA, domain 4"/>
    <property type="match status" value="1"/>
</dbReference>
<dbReference type="SUPFAM" id="SSF52980">
    <property type="entry name" value="Restriction endonuclease-like"/>
    <property type="match status" value="1"/>
</dbReference>
<dbReference type="PANTHER" id="PTHR11070:SF48">
    <property type="entry name" value="ATP-DEPENDENT HELICASE_NUCLEASE SUBUNIT A"/>
    <property type="match status" value="1"/>
</dbReference>
<evidence type="ECO:0000256" key="1">
    <source>
        <dbReference type="ARBA" id="ARBA00022722"/>
    </source>
</evidence>
<feature type="binding site" evidence="14">
    <location>
        <begin position="24"/>
        <end position="31"/>
    </location>
    <ligand>
        <name>ATP</name>
        <dbReference type="ChEBI" id="CHEBI:30616"/>
    </ligand>
</feature>
<dbReference type="CDD" id="cd17932">
    <property type="entry name" value="DEXQc_UvrD"/>
    <property type="match status" value="1"/>
</dbReference>
<protein>
    <recommendedName>
        <fullName evidence="12">DNA 3'-5' helicase</fullName>
        <ecNumber evidence="12">5.6.2.4</ecNumber>
    </recommendedName>
</protein>
<dbReference type="GO" id="GO:0033202">
    <property type="term" value="C:DNA helicase complex"/>
    <property type="evidence" value="ECO:0007669"/>
    <property type="project" value="TreeGrafter"/>
</dbReference>
<evidence type="ECO:0000256" key="3">
    <source>
        <dbReference type="ARBA" id="ARBA00022763"/>
    </source>
</evidence>
<evidence type="ECO:0000256" key="9">
    <source>
        <dbReference type="ARBA" id="ARBA00023204"/>
    </source>
</evidence>
<dbReference type="PROSITE" id="PS51198">
    <property type="entry name" value="UVRD_HELICASE_ATP_BIND"/>
    <property type="match status" value="1"/>
</dbReference>
<feature type="compositionally biased region" description="Basic and acidic residues" evidence="15">
    <location>
        <begin position="530"/>
        <end position="542"/>
    </location>
</feature>
<evidence type="ECO:0000256" key="8">
    <source>
        <dbReference type="ARBA" id="ARBA00023125"/>
    </source>
</evidence>
<dbReference type="Pfam" id="PF12705">
    <property type="entry name" value="PDDEXK_1"/>
    <property type="match status" value="1"/>
</dbReference>
<evidence type="ECO:0000256" key="7">
    <source>
        <dbReference type="ARBA" id="ARBA00022840"/>
    </source>
</evidence>
<dbReference type="GO" id="GO:0005524">
    <property type="term" value="F:ATP binding"/>
    <property type="evidence" value="ECO:0007669"/>
    <property type="project" value="UniProtKB-UniRule"/>
</dbReference>
<organism evidence="18 19">
    <name type="scientific">Candidatus Flavonifractor intestinipullorum</name>
    <dbReference type="NCBI Taxonomy" id="2838587"/>
    <lineage>
        <taxon>Bacteria</taxon>
        <taxon>Bacillati</taxon>
        <taxon>Bacillota</taxon>
        <taxon>Clostridia</taxon>
        <taxon>Eubacteriales</taxon>
        <taxon>Oscillospiraceae</taxon>
        <taxon>Flavonifractor</taxon>
    </lineage>
</organism>
<keyword evidence="8" id="KW-0238">DNA-binding</keyword>
<feature type="region of interest" description="Disordered" evidence="15">
    <location>
        <begin position="999"/>
        <end position="1023"/>
    </location>
</feature>
<keyword evidence="6" id="KW-0269">Exonuclease</keyword>
<evidence type="ECO:0000256" key="11">
    <source>
        <dbReference type="ARBA" id="ARBA00034617"/>
    </source>
</evidence>
<dbReference type="GO" id="GO:0006302">
    <property type="term" value="P:double-strand break repair"/>
    <property type="evidence" value="ECO:0007669"/>
    <property type="project" value="InterPro"/>
</dbReference>
<name>A0A9D2MC90_9FIRM</name>
<keyword evidence="3" id="KW-0227">DNA damage</keyword>
<dbReference type="GO" id="GO:0004527">
    <property type="term" value="F:exonuclease activity"/>
    <property type="evidence" value="ECO:0007669"/>
    <property type="project" value="UniProtKB-KW"/>
</dbReference>
<dbReference type="GO" id="GO:0005829">
    <property type="term" value="C:cytosol"/>
    <property type="evidence" value="ECO:0007669"/>
    <property type="project" value="TreeGrafter"/>
</dbReference>
<comment type="caution">
    <text evidence="18">The sequence shown here is derived from an EMBL/GenBank/DDBJ whole genome shotgun (WGS) entry which is preliminary data.</text>
</comment>
<dbReference type="PANTHER" id="PTHR11070">
    <property type="entry name" value="UVRD / RECB / PCRA DNA HELICASE FAMILY MEMBER"/>
    <property type="match status" value="1"/>
</dbReference>
<dbReference type="GO" id="GO:0000725">
    <property type="term" value="P:recombinational repair"/>
    <property type="evidence" value="ECO:0007669"/>
    <property type="project" value="TreeGrafter"/>
</dbReference>
<keyword evidence="1" id="KW-0540">Nuclease</keyword>
<dbReference type="NCBIfam" id="TIGR02785">
    <property type="entry name" value="addA_Gpos"/>
    <property type="match status" value="1"/>
</dbReference>
<evidence type="ECO:0000256" key="12">
    <source>
        <dbReference type="ARBA" id="ARBA00034808"/>
    </source>
</evidence>
<reference evidence="18" key="1">
    <citation type="journal article" date="2021" name="PeerJ">
        <title>Extensive microbial diversity within the chicken gut microbiome revealed by metagenomics and culture.</title>
        <authorList>
            <person name="Gilroy R."/>
            <person name="Ravi A."/>
            <person name="Getino M."/>
            <person name="Pursley I."/>
            <person name="Horton D.L."/>
            <person name="Alikhan N.F."/>
            <person name="Baker D."/>
            <person name="Gharbi K."/>
            <person name="Hall N."/>
            <person name="Watson M."/>
            <person name="Adriaenssens E.M."/>
            <person name="Foster-Nyarko E."/>
            <person name="Jarju S."/>
            <person name="Secka A."/>
            <person name="Antonio M."/>
            <person name="Oren A."/>
            <person name="Chaudhuri R.R."/>
            <person name="La Ragione R."/>
            <person name="Hildebrand F."/>
            <person name="Pallen M.J."/>
        </authorList>
    </citation>
    <scope>NUCLEOTIDE SEQUENCE</scope>
    <source>
        <strain evidence="18">CHK189-11263</strain>
    </source>
</reference>
<comment type="catalytic activity">
    <reaction evidence="11">
        <text>Couples ATP hydrolysis with the unwinding of duplex DNA by translocating in the 3'-5' direction.</text>
        <dbReference type="EC" id="5.6.2.4"/>
    </reaction>
</comment>
<dbReference type="Pfam" id="PF00580">
    <property type="entry name" value="UvrD-helicase"/>
    <property type="match status" value="1"/>
</dbReference>
<gene>
    <name evidence="18" type="primary">addA</name>
    <name evidence="18" type="ORF">H9714_08185</name>
</gene>
<feature type="domain" description="UvrD-like helicase C-terminal" evidence="17">
    <location>
        <begin position="470"/>
        <end position="788"/>
    </location>
</feature>
<evidence type="ECO:0000256" key="13">
    <source>
        <dbReference type="ARBA" id="ARBA00048988"/>
    </source>
</evidence>
<evidence type="ECO:0000256" key="4">
    <source>
        <dbReference type="ARBA" id="ARBA00022801"/>
    </source>
</evidence>
<feature type="region of interest" description="Disordered" evidence="15">
    <location>
        <begin position="522"/>
        <end position="542"/>
    </location>
</feature>